<dbReference type="RefSeq" id="WP_091815567.1">
    <property type="nucleotide sequence ID" value="NZ_FNNE01000008.1"/>
</dbReference>
<keyword evidence="3" id="KW-1185">Reference proteome</keyword>
<reference evidence="2 3" key="1">
    <citation type="submission" date="2016-10" db="EMBL/GenBank/DDBJ databases">
        <authorList>
            <person name="de Groot N.N."/>
        </authorList>
    </citation>
    <scope>NUCLEOTIDE SEQUENCE [LARGE SCALE GENOMIC DNA]</scope>
    <source>
        <strain evidence="2 3">CGMCC 1.7059</strain>
    </source>
</reference>
<evidence type="ECO:0000313" key="2">
    <source>
        <dbReference type="EMBL" id="SDX36376.1"/>
    </source>
</evidence>
<gene>
    <name evidence="2" type="ORF">SAMN04487960_108200</name>
</gene>
<keyword evidence="1" id="KW-0812">Transmembrane</keyword>
<dbReference type="PROSITE" id="PS51257">
    <property type="entry name" value="PROKAR_LIPOPROTEIN"/>
    <property type="match status" value="1"/>
</dbReference>
<proteinExistence type="predicted"/>
<keyword evidence="1" id="KW-0472">Membrane</keyword>
<feature type="transmembrane region" description="Helical" evidence="1">
    <location>
        <begin position="12"/>
        <end position="31"/>
    </location>
</feature>
<evidence type="ECO:0000313" key="3">
    <source>
        <dbReference type="Proteomes" id="UP000199675"/>
    </source>
</evidence>
<dbReference type="AlphaFoldDB" id="A0A1H3B345"/>
<dbReference type="OrthoDB" id="6363842at2"/>
<sequence length="229" mass="24958">MHQRNSFGFLPNGVRGLVMVFLAVVVATAAGCSSSFKRIQTWDGSAVDESQLAILKAPGQIEVIEVNGNEVGNYLMDDLALDYELLPGQNVVVFQYKTIWGKATVVERGESKVNVVESGRQQFVVDARAGEEYRFSLPEPQNQREAEAMMANFRAQLVDRSGRVVASSEAYREPVAAPTPAVTTAGVVATSPAVPVAPAGDLNALDGLKVLWERANADEKREFLRWAFQ</sequence>
<dbReference type="Pfam" id="PF09829">
    <property type="entry name" value="DUF2057"/>
    <property type="match status" value="1"/>
</dbReference>
<organism evidence="2 3">
    <name type="scientific">Marinobacter mobilis</name>
    <dbReference type="NCBI Taxonomy" id="488533"/>
    <lineage>
        <taxon>Bacteria</taxon>
        <taxon>Pseudomonadati</taxon>
        <taxon>Pseudomonadota</taxon>
        <taxon>Gammaproteobacteria</taxon>
        <taxon>Pseudomonadales</taxon>
        <taxon>Marinobacteraceae</taxon>
        <taxon>Marinobacter</taxon>
    </lineage>
</organism>
<accession>A0A1H3B345</accession>
<dbReference type="InterPro" id="IPR018635">
    <property type="entry name" value="UPF0319"/>
</dbReference>
<evidence type="ECO:0000256" key="1">
    <source>
        <dbReference type="SAM" id="Phobius"/>
    </source>
</evidence>
<dbReference type="EMBL" id="FNNE01000008">
    <property type="protein sequence ID" value="SDX36376.1"/>
    <property type="molecule type" value="Genomic_DNA"/>
</dbReference>
<keyword evidence="1" id="KW-1133">Transmembrane helix</keyword>
<dbReference type="Proteomes" id="UP000199675">
    <property type="component" value="Unassembled WGS sequence"/>
</dbReference>
<name>A0A1H3B345_9GAMM</name>
<protein>
    <submittedName>
        <fullName evidence="2">Uncharacterized conserved protein YccT, UPF0319 family</fullName>
    </submittedName>
</protein>